<dbReference type="AlphaFoldDB" id="A0A1I2REY5"/>
<keyword evidence="1" id="KW-0472">Membrane</keyword>
<proteinExistence type="predicted"/>
<evidence type="ECO:0008006" key="4">
    <source>
        <dbReference type="Google" id="ProtNLM"/>
    </source>
</evidence>
<evidence type="ECO:0000256" key="1">
    <source>
        <dbReference type="SAM" id="Phobius"/>
    </source>
</evidence>
<keyword evidence="1" id="KW-1133">Transmembrane helix</keyword>
<protein>
    <recommendedName>
        <fullName evidence="4">MatE protein</fullName>
    </recommendedName>
</protein>
<dbReference type="EMBL" id="FOPI01000016">
    <property type="protein sequence ID" value="SFG38059.1"/>
    <property type="molecule type" value="Genomic_DNA"/>
</dbReference>
<evidence type="ECO:0000313" key="3">
    <source>
        <dbReference type="Proteomes" id="UP000182635"/>
    </source>
</evidence>
<reference evidence="3" key="1">
    <citation type="submission" date="2016-10" db="EMBL/GenBank/DDBJ databases">
        <authorList>
            <person name="Varghese N."/>
            <person name="Submissions S."/>
        </authorList>
    </citation>
    <scope>NUCLEOTIDE SEQUENCE [LARGE SCALE GENOMIC DNA]</scope>
    <source>
        <strain evidence="3">DSM 20403</strain>
    </source>
</reference>
<evidence type="ECO:0000313" key="2">
    <source>
        <dbReference type="EMBL" id="SFG38059.1"/>
    </source>
</evidence>
<sequence>MRNDEKLGTAPLGRLMLSLALPTVLTQLINVLYNIVDLIYIGHMQAMVIWL</sequence>
<feature type="transmembrane region" description="Helical" evidence="1">
    <location>
        <begin position="20"/>
        <end position="41"/>
    </location>
</feature>
<gene>
    <name evidence="2" type="ORF">SAMN02910432_01130</name>
</gene>
<dbReference type="RefSeq" id="WP_225354924.1">
    <property type="nucleotide sequence ID" value="NZ_AYYL01000034.1"/>
</dbReference>
<accession>A0A1I2REY5</accession>
<name>A0A1I2REY5_9LACO</name>
<dbReference type="Proteomes" id="UP000182635">
    <property type="component" value="Unassembled WGS sequence"/>
</dbReference>
<organism evidence="2 3">
    <name type="scientific">Ligilactobacillus ruminis DSM 20403 = NBRC 102161</name>
    <dbReference type="NCBI Taxonomy" id="1423798"/>
    <lineage>
        <taxon>Bacteria</taxon>
        <taxon>Bacillati</taxon>
        <taxon>Bacillota</taxon>
        <taxon>Bacilli</taxon>
        <taxon>Lactobacillales</taxon>
        <taxon>Lactobacillaceae</taxon>
        <taxon>Ligilactobacillus</taxon>
    </lineage>
</organism>
<keyword evidence="1" id="KW-0812">Transmembrane</keyword>